<evidence type="ECO:0000256" key="1">
    <source>
        <dbReference type="ARBA" id="ARBA00001917"/>
    </source>
</evidence>
<dbReference type="AlphaFoldDB" id="A0A931FJ55"/>
<dbReference type="InterPro" id="IPR001155">
    <property type="entry name" value="OxRdtase_FMN_N"/>
</dbReference>
<evidence type="ECO:0000313" key="7">
    <source>
        <dbReference type="EMBL" id="MBF9142662.1"/>
    </source>
</evidence>
<organism evidence="7 8">
    <name type="scientific">Hymenobacter properus</name>
    <dbReference type="NCBI Taxonomy" id="2791026"/>
    <lineage>
        <taxon>Bacteria</taxon>
        <taxon>Pseudomonadati</taxon>
        <taxon>Bacteroidota</taxon>
        <taxon>Cytophagia</taxon>
        <taxon>Cytophagales</taxon>
        <taxon>Hymenobacteraceae</taxon>
        <taxon>Hymenobacter</taxon>
    </lineage>
</organism>
<reference evidence="7 8" key="1">
    <citation type="submission" date="2020-11" db="EMBL/GenBank/DDBJ databases">
        <authorList>
            <person name="Kim M.K."/>
        </authorList>
    </citation>
    <scope>NUCLEOTIDE SEQUENCE [LARGE SCALE GENOMIC DNA]</scope>
    <source>
        <strain evidence="7 8">BT439</strain>
    </source>
</reference>
<dbReference type="GO" id="GO:0003959">
    <property type="term" value="F:NADPH dehydrogenase activity"/>
    <property type="evidence" value="ECO:0007669"/>
    <property type="project" value="InterPro"/>
</dbReference>
<evidence type="ECO:0000313" key="8">
    <source>
        <dbReference type="Proteomes" id="UP000645610"/>
    </source>
</evidence>
<accession>A0A931FJ55</accession>
<comment type="caution">
    <text evidence="7">The sequence shown here is derived from an EMBL/GenBank/DDBJ whole genome shotgun (WGS) entry which is preliminary data.</text>
</comment>
<protein>
    <submittedName>
        <fullName evidence="7">NADH:flavin oxidoreductase/NADH oxidase</fullName>
    </submittedName>
</protein>
<dbReference type="InterPro" id="IPR013785">
    <property type="entry name" value="Aldolase_TIM"/>
</dbReference>
<keyword evidence="8" id="KW-1185">Reference proteome</keyword>
<name>A0A931FJ55_9BACT</name>
<dbReference type="Gene3D" id="3.20.20.70">
    <property type="entry name" value="Aldolase class I"/>
    <property type="match status" value="1"/>
</dbReference>
<keyword evidence="3" id="KW-0288">FMN</keyword>
<evidence type="ECO:0000256" key="3">
    <source>
        <dbReference type="ARBA" id="ARBA00022643"/>
    </source>
</evidence>
<evidence type="ECO:0000256" key="2">
    <source>
        <dbReference type="ARBA" id="ARBA00022630"/>
    </source>
</evidence>
<dbReference type="Proteomes" id="UP000645610">
    <property type="component" value="Unassembled WGS sequence"/>
</dbReference>
<dbReference type="Pfam" id="PF00724">
    <property type="entry name" value="Oxidored_FMN"/>
    <property type="match status" value="1"/>
</dbReference>
<evidence type="ECO:0000259" key="6">
    <source>
        <dbReference type="Pfam" id="PF00724"/>
    </source>
</evidence>
<feature type="domain" description="NADH:flavin oxidoreductase/NADH oxidase N-terminal" evidence="6">
    <location>
        <begin position="3"/>
        <end position="337"/>
    </location>
</feature>
<keyword evidence="2" id="KW-0285">Flavoprotein</keyword>
<dbReference type="GO" id="GO:0050661">
    <property type="term" value="F:NADP binding"/>
    <property type="evidence" value="ECO:0007669"/>
    <property type="project" value="InterPro"/>
</dbReference>
<dbReference type="EMBL" id="JADQDP010000003">
    <property type="protein sequence ID" value="MBF9142662.1"/>
    <property type="molecule type" value="Genomic_DNA"/>
</dbReference>
<proteinExistence type="predicted"/>
<dbReference type="SUPFAM" id="SSF51395">
    <property type="entry name" value="FMN-linked oxidoreductases"/>
    <property type="match status" value="1"/>
</dbReference>
<evidence type="ECO:0000256" key="4">
    <source>
        <dbReference type="ARBA" id="ARBA00022857"/>
    </source>
</evidence>
<keyword evidence="4" id="KW-0521">NADP</keyword>
<dbReference type="InterPro" id="IPR044152">
    <property type="entry name" value="YqjM-like"/>
</dbReference>
<dbReference type="PANTHER" id="PTHR43303:SF4">
    <property type="entry name" value="NADPH DEHYDROGENASE C23G7.10C-RELATED"/>
    <property type="match status" value="1"/>
</dbReference>
<dbReference type="PANTHER" id="PTHR43303">
    <property type="entry name" value="NADPH DEHYDROGENASE C23G7.10C-RELATED"/>
    <property type="match status" value="1"/>
</dbReference>
<dbReference type="RefSeq" id="WP_196287012.1">
    <property type="nucleotide sequence ID" value="NZ_JADQDP010000003.1"/>
</dbReference>
<dbReference type="GO" id="GO:0010181">
    <property type="term" value="F:FMN binding"/>
    <property type="evidence" value="ECO:0007669"/>
    <property type="project" value="InterPro"/>
</dbReference>
<comment type="cofactor">
    <cofactor evidence="1">
        <name>FMN</name>
        <dbReference type="ChEBI" id="CHEBI:58210"/>
    </cofactor>
</comment>
<sequence length="365" mass="39450">MIKLFEPLALRGITLKNRIVVSPMCQYSAKDGFANDWHLVHLGSRAVGGAALIIQEATAVSPEGRISPEDLGIWNDEQVPMLRRSNDFIAAQGSVPGVQLAHAGRKASTYAPWRGEGAVPETEGGWPVVGPGNEAFAPNYPQPQALDVAGIQKVIDDFRAAAQRCLEAGFQVIELHGAHGYLLHQFLSPLSNHRTDAYGGSFENRIRLLLEVVAATREVWPENLPLIVRISATDWTEGGWNADEAVQLAAMLKTRGVDLIDCSTGGNVPKAPIPVGPGYQVQFAERIKAEAGIRTGAVGLITSPVEAEAILANGQADLVLLAREFLREPYFPLFAAQDLGVEVPWPAQYERAKPRVHKEVAAGPR</sequence>
<gene>
    <name evidence="7" type="ORF">I2I01_13525</name>
</gene>
<dbReference type="CDD" id="cd02932">
    <property type="entry name" value="OYE_YqiM_FMN"/>
    <property type="match status" value="1"/>
</dbReference>
<keyword evidence="5" id="KW-0560">Oxidoreductase</keyword>
<evidence type="ECO:0000256" key="5">
    <source>
        <dbReference type="ARBA" id="ARBA00023002"/>
    </source>
</evidence>